<gene>
    <name evidence="2" type="ORF">TWF718_005124</name>
</gene>
<name>A0AAN8N798_9PEZI</name>
<organism evidence="2 3">
    <name type="scientific">Orbilia javanica</name>
    <dbReference type="NCBI Taxonomy" id="47235"/>
    <lineage>
        <taxon>Eukaryota</taxon>
        <taxon>Fungi</taxon>
        <taxon>Dikarya</taxon>
        <taxon>Ascomycota</taxon>
        <taxon>Pezizomycotina</taxon>
        <taxon>Orbiliomycetes</taxon>
        <taxon>Orbiliales</taxon>
        <taxon>Orbiliaceae</taxon>
        <taxon>Orbilia</taxon>
    </lineage>
</organism>
<dbReference type="AlphaFoldDB" id="A0AAN8N798"/>
<accession>A0AAN8N798</accession>
<dbReference type="EMBL" id="JAVHNR010000002">
    <property type="protein sequence ID" value="KAK6351976.1"/>
    <property type="molecule type" value="Genomic_DNA"/>
</dbReference>
<evidence type="ECO:0000313" key="2">
    <source>
        <dbReference type="EMBL" id="KAK6351976.1"/>
    </source>
</evidence>
<keyword evidence="1" id="KW-0732">Signal</keyword>
<comment type="caution">
    <text evidence="2">The sequence shown here is derived from an EMBL/GenBank/DDBJ whole genome shotgun (WGS) entry which is preliminary data.</text>
</comment>
<protein>
    <submittedName>
        <fullName evidence="2">Uncharacterized protein</fullName>
    </submittedName>
</protein>
<feature type="chain" id="PRO_5042836135" evidence="1">
    <location>
        <begin position="20"/>
        <end position="119"/>
    </location>
</feature>
<proteinExistence type="predicted"/>
<sequence length="119" mass="12483">MQLLITLAAALTFASSALAAPQVIVSVPATAPCVTQVTVTTSYPPAGEPYTTTVYTQMAAIPRQIICNGCALEVVTETINGFRTPDATVTATTSTLLRIPMCFDPPKRTPAPKAKKNSN</sequence>
<dbReference type="Proteomes" id="UP001313282">
    <property type="component" value="Unassembled WGS sequence"/>
</dbReference>
<reference evidence="2 3" key="1">
    <citation type="submission" date="2019-10" db="EMBL/GenBank/DDBJ databases">
        <authorList>
            <person name="Palmer J.M."/>
        </authorList>
    </citation>
    <scope>NUCLEOTIDE SEQUENCE [LARGE SCALE GENOMIC DNA]</scope>
    <source>
        <strain evidence="2 3">TWF718</strain>
    </source>
</reference>
<feature type="signal peptide" evidence="1">
    <location>
        <begin position="1"/>
        <end position="19"/>
    </location>
</feature>
<keyword evidence="3" id="KW-1185">Reference proteome</keyword>
<evidence type="ECO:0000313" key="3">
    <source>
        <dbReference type="Proteomes" id="UP001313282"/>
    </source>
</evidence>
<evidence type="ECO:0000256" key="1">
    <source>
        <dbReference type="SAM" id="SignalP"/>
    </source>
</evidence>